<sequence length="366" mass="42571">MVFWNLGFLFQQFHVLTGGVSTCDKPLTILIWDLPFNHNLNLSGNICATRHRKEGCLLTSNRSLLDQADVVAFHHRELQPSRSSLPTAKKNSKQNWVWVSLESPTNTKDLAGWNRTFNWVMTYRRDSDIFIPYGVLVPHSSDKVDIPKKSRLVCWVISHYRRTQKRAQLYQELSRHVKIDVYGKASKKPLCSACLLPTISQYKFYLAFENSIHQDYITEKLWRNALLAGTVPVVMGPPRANYQRFIPADAFIHVEDFGSMQELATFLVTMNDSHYQSFFHWRKRYMVKLYDNWQERFCTICDQGWLTELEYREDSHVHLHNLCFHMLGPLTKVSLQSALDCPTTGKNAYDTAIRYNRGRGNRGTGR</sequence>
<evidence type="ECO:0000313" key="1">
    <source>
        <dbReference type="EMBL" id="KAH7998204.1"/>
    </source>
</evidence>
<dbReference type="EMBL" id="CM037625">
    <property type="protein sequence ID" value="KAH7998204.1"/>
    <property type="molecule type" value="Genomic_DNA"/>
</dbReference>
<comment type="caution">
    <text evidence="1">The sequence shown here is derived from an EMBL/GenBank/DDBJ whole genome shotgun (WGS) entry which is preliminary data.</text>
</comment>
<keyword evidence="2" id="KW-1185">Reference proteome</keyword>
<gene>
    <name evidence="1" type="ORF">K3G42_013745</name>
</gene>
<proteinExistence type="predicted"/>
<protein>
    <submittedName>
        <fullName evidence="1">Uncharacterized protein</fullName>
    </submittedName>
</protein>
<organism evidence="1 2">
    <name type="scientific">Sphaerodactylus townsendi</name>
    <dbReference type="NCBI Taxonomy" id="933632"/>
    <lineage>
        <taxon>Eukaryota</taxon>
        <taxon>Metazoa</taxon>
        <taxon>Chordata</taxon>
        <taxon>Craniata</taxon>
        <taxon>Vertebrata</taxon>
        <taxon>Euteleostomi</taxon>
        <taxon>Lepidosauria</taxon>
        <taxon>Squamata</taxon>
        <taxon>Bifurcata</taxon>
        <taxon>Gekkota</taxon>
        <taxon>Sphaerodactylidae</taxon>
        <taxon>Sphaerodactylus</taxon>
    </lineage>
</organism>
<dbReference type="Proteomes" id="UP000827872">
    <property type="component" value="Linkage Group LG12"/>
</dbReference>
<reference evidence="1" key="1">
    <citation type="submission" date="2021-08" db="EMBL/GenBank/DDBJ databases">
        <title>The first chromosome-level gecko genome reveals the dynamic sex chromosomes of Neotropical dwarf geckos (Sphaerodactylidae: Sphaerodactylus).</title>
        <authorList>
            <person name="Pinto B.J."/>
            <person name="Keating S.E."/>
            <person name="Gamble T."/>
        </authorList>
    </citation>
    <scope>NUCLEOTIDE SEQUENCE</scope>
    <source>
        <strain evidence="1">TG3544</strain>
    </source>
</reference>
<evidence type="ECO:0000313" key="2">
    <source>
        <dbReference type="Proteomes" id="UP000827872"/>
    </source>
</evidence>
<name>A0ACB8EZ71_9SAUR</name>
<accession>A0ACB8EZ71</accession>